<dbReference type="Gene3D" id="3.40.190.10">
    <property type="entry name" value="Periplasmic binding protein-like II"/>
    <property type="match status" value="1"/>
</dbReference>
<dbReference type="InterPro" id="IPR042100">
    <property type="entry name" value="Bug_dom1"/>
</dbReference>
<evidence type="ECO:0000313" key="4">
    <source>
        <dbReference type="Proteomes" id="UP000253501"/>
    </source>
</evidence>
<dbReference type="RefSeq" id="WP_114131474.1">
    <property type="nucleotide sequence ID" value="NZ_CP068436.1"/>
</dbReference>
<sequence length="324" mass="33636">MLRRALISGLSTAIALACPAGAMAEQAFPDRPIKLTVGFAAGSSTDVVSRIVAKRAGEILKQPVVVDNRPGASSSAAARAVAASPPDGYTLFVVTVANAINANSRGTVGVDLPKSFVPITLLGRVPNVLVVHPSLNAKSLQDFISLAKSKPGQLSYASSGIGTSPHLAALQFDKVAGVEMLHIPYKGSSEAMTDLLAGRVNVMFAPASTVMRYVSDGKLTALATAGAHRSPAAPKLATLAELGLRNFESSVWFGVVAPAGTPAAVQTKLAAAFHEALKSEDVKAQLGTQGFEVEGMAPQAFARYMLEETDKWGRVMKDAGITLN</sequence>
<dbReference type="InterPro" id="IPR005064">
    <property type="entry name" value="BUG"/>
</dbReference>
<organism evidence="3 4">
    <name type="scientific">Cupriavidus necator</name>
    <name type="common">Alcaligenes eutrophus</name>
    <name type="synonym">Ralstonia eutropha</name>
    <dbReference type="NCBI Taxonomy" id="106590"/>
    <lineage>
        <taxon>Bacteria</taxon>
        <taxon>Pseudomonadati</taxon>
        <taxon>Pseudomonadota</taxon>
        <taxon>Betaproteobacteria</taxon>
        <taxon>Burkholderiales</taxon>
        <taxon>Burkholderiaceae</taxon>
        <taxon>Cupriavidus</taxon>
    </lineage>
</organism>
<dbReference type="Gene3D" id="3.40.190.150">
    <property type="entry name" value="Bordetella uptake gene, domain 1"/>
    <property type="match status" value="1"/>
</dbReference>
<dbReference type="SUPFAM" id="SSF53850">
    <property type="entry name" value="Periplasmic binding protein-like II"/>
    <property type="match status" value="1"/>
</dbReference>
<dbReference type="PIRSF" id="PIRSF017082">
    <property type="entry name" value="YflP"/>
    <property type="match status" value="1"/>
</dbReference>
<evidence type="ECO:0000313" key="3">
    <source>
        <dbReference type="EMBL" id="RCJ09029.1"/>
    </source>
</evidence>
<proteinExistence type="inferred from homology"/>
<dbReference type="Pfam" id="PF03401">
    <property type="entry name" value="TctC"/>
    <property type="match status" value="1"/>
</dbReference>
<dbReference type="AlphaFoldDB" id="A0A367PM95"/>
<dbReference type="PANTHER" id="PTHR42928:SF5">
    <property type="entry name" value="BLR1237 PROTEIN"/>
    <property type="match status" value="1"/>
</dbReference>
<feature type="chain" id="PRO_5016736456" evidence="2">
    <location>
        <begin position="25"/>
        <end position="324"/>
    </location>
</feature>
<gene>
    <name evidence="3" type="ORF">DDK22_07875</name>
</gene>
<dbReference type="PANTHER" id="PTHR42928">
    <property type="entry name" value="TRICARBOXYLATE-BINDING PROTEIN"/>
    <property type="match status" value="1"/>
</dbReference>
<reference evidence="3 4" key="1">
    <citation type="submission" date="2018-04" db="EMBL/GenBank/DDBJ databases">
        <title>Cupriavidus necator CR12 genome sequencing and assembly.</title>
        <authorList>
            <person name="Ben Fekih I."/>
            <person name="Mazhar H.S."/>
            <person name="Bello S.K."/>
            <person name="Rensing C."/>
        </authorList>
    </citation>
    <scope>NUCLEOTIDE SEQUENCE [LARGE SCALE GENOMIC DNA]</scope>
    <source>
        <strain evidence="3 4">CR12</strain>
    </source>
</reference>
<dbReference type="PROSITE" id="PS51257">
    <property type="entry name" value="PROKAR_LIPOPROTEIN"/>
    <property type="match status" value="1"/>
</dbReference>
<dbReference type="CDD" id="cd13578">
    <property type="entry name" value="PBP2_Bug27"/>
    <property type="match status" value="1"/>
</dbReference>
<dbReference type="EMBL" id="QDHA01000017">
    <property type="protein sequence ID" value="RCJ09029.1"/>
    <property type="molecule type" value="Genomic_DNA"/>
</dbReference>
<dbReference type="Proteomes" id="UP000253501">
    <property type="component" value="Unassembled WGS sequence"/>
</dbReference>
<evidence type="ECO:0000256" key="2">
    <source>
        <dbReference type="SAM" id="SignalP"/>
    </source>
</evidence>
<evidence type="ECO:0000256" key="1">
    <source>
        <dbReference type="ARBA" id="ARBA00006987"/>
    </source>
</evidence>
<keyword evidence="2" id="KW-0732">Signal</keyword>
<protein>
    <submittedName>
        <fullName evidence="3">Tripartite tricarboxylate transporter substrate binding protein</fullName>
    </submittedName>
</protein>
<comment type="similarity">
    <text evidence="1">Belongs to the UPF0065 (bug) family.</text>
</comment>
<name>A0A367PM95_CUPNE</name>
<feature type="signal peptide" evidence="2">
    <location>
        <begin position="1"/>
        <end position="24"/>
    </location>
</feature>
<comment type="caution">
    <text evidence="3">The sequence shown here is derived from an EMBL/GenBank/DDBJ whole genome shotgun (WGS) entry which is preliminary data.</text>
</comment>
<accession>A0A367PM95</accession>